<reference evidence="1" key="1">
    <citation type="submission" date="2018-02" db="EMBL/GenBank/DDBJ databases">
        <title>Rhizophora mucronata_Transcriptome.</title>
        <authorList>
            <person name="Meera S.P."/>
            <person name="Sreeshan A."/>
            <person name="Augustine A."/>
        </authorList>
    </citation>
    <scope>NUCLEOTIDE SEQUENCE</scope>
    <source>
        <tissue evidence="1">Leaf</tissue>
    </source>
</reference>
<dbReference type="EMBL" id="GGEC01031280">
    <property type="protein sequence ID" value="MBX11764.1"/>
    <property type="molecule type" value="Transcribed_RNA"/>
</dbReference>
<proteinExistence type="predicted"/>
<protein>
    <submittedName>
        <fullName evidence="1">Transcriptional adaptor</fullName>
    </submittedName>
</protein>
<name>A0A2P2L1C9_RHIMU</name>
<accession>A0A2P2L1C9</accession>
<dbReference type="AlphaFoldDB" id="A0A2P2L1C9"/>
<organism evidence="1">
    <name type="scientific">Rhizophora mucronata</name>
    <name type="common">Asiatic mangrove</name>
    <dbReference type="NCBI Taxonomy" id="61149"/>
    <lineage>
        <taxon>Eukaryota</taxon>
        <taxon>Viridiplantae</taxon>
        <taxon>Streptophyta</taxon>
        <taxon>Embryophyta</taxon>
        <taxon>Tracheophyta</taxon>
        <taxon>Spermatophyta</taxon>
        <taxon>Magnoliopsida</taxon>
        <taxon>eudicotyledons</taxon>
        <taxon>Gunneridae</taxon>
        <taxon>Pentapetalae</taxon>
        <taxon>rosids</taxon>
        <taxon>fabids</taxon>
        <taxon>Malpighiales</taxon>
        <taxon>Rhizophoraceae</taxon>
        <taxon>Rhizophora</taxon>
    </lineage>
</organism>
<evidence type="ECO:0000313" key="1">
    <source>
        <dbReference type="EMBL" id="MBX11764.1"/>
    </source>
</evidence>
<sequence length="70" mass="8160">MVEFLIAKLWNALKKNYKCHQLTKIREDKKLKIVFLQIQKADQPPGIQIYPNPLGDLGYSAFQQMKIIPC</sequence>